<protein>
    <submittedName>
        <fullName evidence="1">Uncharacterized protein</fullName>
    </submittedName>
</protein>
<dbReference type="SUPFAM" id="SSF161070">
    <property type="entry name" value="SNF-like"/>
    <property type="match status" value="1"/>
</dbReference>
<dbReference type="EMBL" id="UINC01097636">
    <property type="protein sequence ID" value="SVC55511.1"/>
    <property type="molecule type" value="Genomic_DNA"/>
</dbReference>
<dbReference type="AlphaFoldDB" id="A0A382N7K6"/>
<feature type="non-terminal residue" evidence="1">
    <location>
        <position position="31"/>
    </location>
</feature>
<evidence type="ECO:0000313" key="1">
    <source>
        <dbReference type="EMBL" id="SVC55511.1"/>
    </source>
</evidence>
<organism evidence="1">
    <name type="scientific">marine metagenome</name>
    <dbReference type="NCBI Taxonomy" id="408172"/>
    <lineage>
        <taxon>unclassified sequences</taxon>
        <taxon>metagenomes</taxon>
        <taxon>ecological metagenomes</taxon>
    </lineage>
</organism>
<dbReference type="InterPro" id="IPR037272">
    <property type="entry name" value="SNS_sf"/>
</dbReference>
<reference evidence="1" key="1">
    <citation type="submission" date="2018-05" db="EMBL/GenBank/DDBJ databases">
        <authorList>
            <person name="Lanie J.A."/>
            <person name="Ng W.-L."/>
            <person name="Kazmierczak K.M."/>
            <person name="Andrzejewski T.M."/>
            <person name="Davidsen T.M."/>
            <person name="Wayne K.J."/>
            <person name="Tettelin H."/>
            <person name="Glass J.I."/>
            <person name="Rusch D."/>
            <person name="Podicherti R."/>
            <person name="Tsui H.-C.T."/>
            <person name="Winkler M.E."/>
        </authorList>
    </citation>
    <scope>NUCLEOTIDE SEQUENCE</scope>
</reference>
<name>A0A382N7K6_9ZZZZ</name>
<accession>A0A382N7K6</accession>
<proteinExistence type="predicted"/>
<gene>
    <name evidence="1" type="ORF">METZ01_LOCUS308365</name>
</gene>
<feature type="non-terminal residue" evidence="1">
    <location>
        <position position="1"/>
    </location>
</feature>
<sequence length="31" mass="3277">VTKNIQNNQRGLWNSRFGFILAASGSAVGLG</sequence>